<name>A0A943EJ93_9FIRM</name>
<dbReference type="PIRSF" id="PIRSF000124">
    <property type="entry name" value="UDPglc_GDPman_dh"/>
    <property type="match status" value="1"/>
</dbReference>
<organism evidence="6 7">
    <name type="scientific">Acidaminococcus intestini</name>
    <dbReference type="NCBI Taxonomy" id="187327"/>
    <lineage>
        <taxon>Bacteria</taxon>
        <taxon>Bacillati</taxon>
        <taxon>Bacillota</taxon>
        <taxon>Negativicutes</taxon>
        <taxon>Acidaminococcales</taxon>
        <taxon>Acidaminococcaceae</taxon>
        <taxon>Acidaminococcus</taxon>
    </lineage>
</organism>
<evidence type="ECO:0000256" key="2">
    <source>
        <dbReference type="ARBA" id="ARBA00023002"/>
    </source>
</evidence>
<dbReference type="PANTHER" id="PTHR43491">
    <property type="entry name" value="UDP-N-ACETYL-D-MANNOSAMINE DEHYDROGENASE"/>
    <property type="match status" value="1"/>
</dbReference>
<dbReference type="SMART" id="SM00984">
    <property type="entry name" value="UDPG_MGDP_dh_C"/>
    <property type="match status" value="1"/>
</dbReference>
<reference evidence="6" key="1">
    <citation type="submission" date="2021-02" db="EMBL/GenBank/DDBJ databases">
        <title>Infant gut strain persistence is associated with maternal origin, phylogeny, and functional potential including surface adhesion and iron acquisition.</title>
        <authorList>
            <person name="Lou Y.C."/>
        </authorList>
    </citation>
    <scope>NUCLEOTIDE SEQUENCE</scope>
    <source>
        <strain evidence="6">L3_106_000M1_dasL3_106_000M1_concoct_15</strain>
    </source>
</reference>
<comment type="caution">
    <text evidence="6">The sequence shown here is derived from an EMBL/GenBank/DDBJ whole genome shotgun (WGS) entry which is preliminary data.</text>
</comment>
<dbReference type="Gene3D" id="3.40.50.720">
    <property type="entry name" value="NAD(P)-binding Rossmann-like Domain"/>
    <property type="match status" value="2"/>
</dbReference>
<dbReference type="Pfam" id="PF00984">
    <property type="entry name" value="UDPG_MGDP_dh"/>
    <property type="match status" value="1"/>
</dbReference>
<keyword evidence="2" id="KW-0560">Oxidoreductase</keyword>
<dbReference type="Pfam" id="PF03720">
    <property type="entry name" value="UDPG_MGDP_dh_C"/>
    <property type="match status" value="1"/>
</dbReference>
<dbReference type="InterPro" id="IPR014027">
    <property type="entry name" value="UDP-Glc/GDP-Man_DH_C"/>
</dbReference>
<dbReference type="PANTHER" id="PTHR43491:SF2">
    <property type="entry name" value="UDP-N-ACETYL-D-MANNOSAMINE DEHYDROGENASE"/>
    <property type="match status" value="1"/>
</dbReference>
<dbReference type="EMBL" id="JAGZCZ010000001">
    <property type="protein sequence ID" value="MBS5518999.1"/>
    <property type="molecule type" value="Genomic_DNA"/>
</dbReference>
<dbReference type="Pfam" id="PF03721">
    <property type="entry name" value="UDPG_MGDP_dh_N"/>
    <property type="match status" value="1"/>
</dbReference>
<gene>
    <name evidence="6" type="ORF">KHX13_01440</name>
</gene>
<evidence type="ECO:0000256" key="4">
    <source>
        <dbReference type="PIRNR" id="PIRNR000124"/>
    </source>
</evidence>
<dbReference type="GO" id="GO:0016616">
    <property type="term" value="F:oxidoreductase activity, acting on the CH-OH group of donors, NAD or NADP as acceptor"/>
    <property type="evidence" value="ECO:0007669"/>
    <property type="project" value="InterPro"/>
</dbReference>
<evidence type="ECO:0000313" key="7">
    <source>
        <dbReference type="Proteomes" id="UP000754226"/>
    </source>
</evidence>
<dbReference type="InterPro" id="IPR017476">
    <property type="entry name" value="UDP-Glc/GDP-Man"/>
</dbReference>
<dbReference type="GO" id="GO:0051287">
    <property type="term" value="F:NAD binding"/>
    <property type="evidence" value="ECO:0007669"/>
    <property type="project" value="InterPro"/>
</dbReference>
<dbReference type="SUPFAM" id="SSF51735">
    <property type="entry name" value="NAD(P)-binding Rossmann-fold domains"/>
    <property type="match status" value="1"/>
</dbReference>
<dbReference type="SUPFAM" id="SSF52413">
    <property type="entry name" value="UDP-glucose/GDP-mannose dehydrogenase C-terminal domain"/>
    <property type="match status" value="1"/>
</dbReference>
<dbReference type="PIRSF" id="PIRSF500136">
    <property type="entry name" value="UDP_ManNAc_DH"/>
    <property type="match status" value="1"/>
</dbReference>
<dbReference type="InterPro" id="IPR008927">
    <property type="entry name" value="6-PGluconate_DH-like_C_sf"/>
</dbReference>
<protein>
    <submittedName>
        <fullName evidence="6">Nucleotide sugar dehydrogenase</fullName>
    </submittedName>
</protein>
<evidence type="ECO:0000259" key="5">
    <source>
        <dbReference type="SMART" id="SM00984"/>
    </source>
</evidence>
<dbReference type="SUPFAM" id="SSF48179">
    <property type="entry name" value="6-phosphogluconate dehydrogenase C-terminal domain-like"/>
    <property type="match status" value="1"/>
</dbReference>
<dbReference type="InterPro" id="IPR036220">
    <property type="entry name" value="UDP-Glc/GDP-Man_DH_C_sf"/>
</dbReference>
<accession>A0A943EJ93</accession>
<dbReference type="GO" id="GO:0000271">
    <property type="term" value="P:polysaccharide biosynthetic process"/>
    <property type="evidence" value="ECO:0007669"/>
    <property type="project" value="InterPro"/>
</dbReference>
<proteinExistence type="inferred from homology"/>
<sequence>MNAFDLYSELTARKTKLAVVGLGYVGLPLAVQFAKHYDVIGFDTNEKKVARYKAGVDVTGEAGDAALKETDCMFTAQEEALKAAHFFVIAVPTPLNGDNTPDLTAVKEATGLVARHLSQGSIVVYESTVYPGVTEDICRPILERESGLICGRDFKIGYSPERINPGDRHHRLFNIVKIVSGMDEETLDAVAAVYGSIIEAGIYRAPTIKVAEAAKLVENSQRDINIALINEFAMVFSQMGIETKEVIKAMNTKWNALGFYPGLVGGHCIGIDPYYFVYQAETLGYHSQVVSAGRRINNGMSSFVVRQVLTRLLQAKIDICRANLFLFGMTFKEDCPDVRNSRSYDVYEEFCKCGLAPKMVDPCADKEEVSRLYGLELTPLEAVHDADCIVFLVQHEAFRKLQPDQVARLFRRPKAGQQPVLIDVKGMFERKAFEKKGFLYWSL</sequence>
<dbReference type="InterPro" id="IPR001732">
    <property type="entry name" value="UDP-Glc/GDP-Man_DH_N"/>
</dbReference>
<evidence type="ECO:0000313" key="6">
    <source>
        <dbReference type="EMBL" id="MBS5518999.1"/>
    </source>
</evidence>
<dbReference type="InterPro" id="IPR028359">
    <property type="entry name" value="UDP_ManNAc/GlcNAc_DH"/>
</dbReference>
<evidence type="ECO:0000256" key="1">
    <source>
        <dbReference type="ARBA" id="ARBA00006601"/>
    </source>
</evidence>
<dbReference type="AlphaFoldDB" id="A0A943EJ93"/>
<evidence type="ECO:0000256" key="3">
    <source>
        <dbReference type="ARBA" id="ARBA00023027"/>
    </source>
</evidence>
<comment type="similarity">
    <text evidence="1 4">Belongs to the UDP-glucose/GDP-mannose dehydrogenase family.</text>
</comment>
<feature type="domain" description="UDP-glucose/GDP-mannose dehydrogenase C-terminal" evidence="5">
    <location>
        <begin position="325"/>
        <end position="430"/>
    </location>
</feature>
<keyword evidence="3" id="KW-0520">NAD</keyword>
<dbReference type="NCBIfam" id="TIGR03026">
    <property type="entry name" value="NDP-sugDHase"/>
    <property type="match status" value="1"/>
</dbReference>
<dbReference type="Proteomes" id="UP000754226">
    <property type="component" value="Unassembled WGS sequence"/>
</dbReference>
<dbReference type="InterPro" id="IPR036291">
    <property type="entry name" value="NAD(P)-bd_dom_sf"/>
</dbReference>
<dbReference type="InterPro" id="IPR014026">
    <property type="entry name" value="UDP-Glc/GDP-Man_DH_dimer"/>
</dbReference>
<dbReference type="GO" id="GO:0016628">
    <property type="term" value="F:oxidoreductase activity, acting on the CH-CH group of donors, NAD or NADP as acceptor"/>
    <property type="evidence" value="ECO:0007669"/>
    <property type="project" value="InterPro"/>
</dbReference>